<dbReference type="Gene3D" id="3.40.50.2000">
    <property type="entry name" value="Glycogen Phosphorylase B"/>
    <property type="match status" value="2"/>
</dbReference>
<dbReference type="EC" id="2.4.1.250" evidence="4"/>
<dbReference type="GO" id="GO:0102710">
    <property type="term" value="F:D-inositol-3-phosphate glycosyltransferase activity"/>
    <property type="evidence" value="ECO:0007669"/>
    <property type="project" value="UniProtKB-EC"/>
</dbReference>
<dbReference type="SUPFAM" id="SSF53756">
    <property type="entry name" value="UDP-Glycosyltransferase/glycogen phosphorylase"/>
    <property type="match status" value="1"/>
</dbReference>
<accession>A0A380B8P5</accession>
<feature type="domain" description="Glycosyltransferase subfamily 4-like N-terminal" evidence="3">
    <location>
        <begin position="64"/>
        <end position="163"/>
    </location>
</feature>
<dbReference type="RefSeq" id="WP_220271236.1">
    <property type="nucleotide sequence ID" value="NZ_UGYW01000001.1"/>
</dbReference>
<dbReference type="Pfam" id="PF00534">
    <property type="entry name" value="Glycos_transf_1"/>
    <property type="match status" value="1"/>
</dbReference>
<organism evidence="4 5">
    <name type="scientific">Sphingobacterium spiritivorum</name>
    <name type="common">Flavobacterium spiritivorum</name>
    <dbReference type="NCBI Taxonomy" id="258"/>
    <lineage>
        <taxon>Bacteria</taxon>
        <taxon>Pseudomonadati</taxon>
        <taxon>Bacteroidota</taxon>
        <taxon>Sphingobacteriia</taxon>
        <taxon>Sphingobacteriales</taxon>
        <taxon>Sphingobacteriaceae</taxon>
        <taxon>Sphingobacterium</taxon>
    </lineage>
</organism>
<feature type="domain" description="Glycosyl transferase family 1" evidence="2">
    <location>
        <begin position="171"/>
        <end position="307"/>
    </location>
</feature>
<proteinExistence type="predicted"/>
<dbReference type="AlphaFoldDB" id="A0A380B8P5"/>
<dbReference type="PANTHER" id="PTHR46401">
    <property type="entry name" value="GLYCOSYLTRANSFERASE WBBK-RELATED"/>
    <property type="match status" value="1"/>
</dbReference>
<evidence type="ECO:0000313" key="4">
    <source>
        <dbReference type="EMBL" id="SUI96875.1"/>
    </source>
</evidence>
<evidence type="ECO:0000313" key="5">
    <source>
        <dbReference type="Proteomes" id="UP000254893"/>
    </source>
</evidence>
<dbReference type="InterPro" id="IPR028098">
    <property type="entry name" value="Glyco_trans_4-like_N"/>
</dbReference>
<keyword evidence="4" id="KW-0328">Glycosyltransferase</keyword>
<protein>
    <submittedName>
        <fullName evidence="4">D-inositol-3-phosphate glycosyltransferase</fullName>
        <ecNumber evidence="4">2.4.1.250</ecNumber>
    </submittedName>
</protein>
<dbReference type="PANTHER" id="PTHR46401:SF2">
    <property type="entry name" value="GLYCOSYLTRANSFERASE WBBK-RELATED"/>
    <property type="match status" value="1"/>
</dbReference>
<evidence type="ECO:0000259" key="3">
    <source>
        <dbReference type="Pfam" id="PF13439"/>
    </source>
</evidence>
<evidence type="ECO:0000259" key="2">
    <source>
        <dbReference type="Pfam" id="PF00534"/>
    </source>
</evidence>
<dbReference type="Proteomes" id="UP000254893">
    <property type="component" value="Unassembled WGS sequence"/>
</dbReference>
<name>A0A380B8P5_SPHSI</name>
<dbReference type="Pfam" id="PF13439">
    <property type="entry name" value="Glyco_transf_4"/>
    <property type="match status" value="1"/>
</dbReference>
<reference evidence="4 5" key="1">
    <citation type="submission" date="2018-06" db="EMBL/GenBank/DDBJ databases">
        <authorList>
            <consortium name="Pathogen Informatics"/>
            <person name="Doyle S."/>
        </authorList>
    </citation>
    <scope>NUCLEOTIDE SEQUENCE [LARGE SCALE GENOMIC DNA]</scope>
    <source>
        <strain evidence="4 5">NCTC11388</strain>
    </source>
</reference>
<dbReference type="GO" id="GO:0009103">
    <property type="term" value="P:lipopolysaccharide biosynthetic process"/>
    <property type="evidence" value="ECO:0007669"/>
    <property type="project" value="TreeGrafter"/>
</dbReference>
<sequence>MDKKIIFDTERMKYEHTGLYHFCLHLGQALDQYMPKSDRLFFYQNPKTSLVFGDKANYLKQLSFHKFIKPNYSKYDIWHATFQLSSYIPKTRKPKVLLTIHDLNFIAEGKSESKSKKYLKKIQHNIDLSSEIVAISEYVKNDIETHCRLDGKKVTVIYNGSNIDITKVKSKVFKNPLETPFLFTIGTINRKKNFHVLPYLLLGNDYKLVISGIVHEENYRIKILEIAKSIGVDERVIFTGPISEDQKYAYLEYCSLFVFPSIAEGFGLPVIEAMTFGKKVLLSRYTCLPEIGGNEAFYLESTSADYMEAYGRNFLQKLIEQPTRESEIKAWASQFSWKKAAEKYLSIYESMLK</sequence>
<gene>
    <name evidence="4" type="primary">mshA_1</name>
    <name evidence="4" type="ORF">NCTC11388_00195</name>
</gene>
<dbReference type="EMBL" id="UGYW01000001">
    <property type="protein sequence ID" value="SUI96875.1"/>
    <property type="molecule type" value="Genomic_DNA"/>
</dbReference>
<dbReference type="InterPro" id="IPR001296">
    <property type="entry name" value="Glyco_trans_1"/>
</dbReference>
<dbReference type="CDD" id="cd03809">
    <property type="entry name" value="GT4_MtfB-like"/>
    <property type="match status" value="1"/>
</dbReference>
<evidence type="ECO:0000256" key="1">
    <source>
        <dbReference type="ARBA" id="ARBA00022679"/>
    </source>
</evidence>
<keyword evidence="1 4" id="KW-0808">Transferase</keyword>